<accession>A0A1G5DTA5</accession>
<name>A0A1G5DTA5_9PAST</name>
<comment type="caution">
    <text evidence="1">The sequence shown here is derived from an EMBL/GenBank/DDBJ whole genome shotgun (WGS) entry which is preliminary data.</text>
</comment>
<sequence length="223" mass="25378">MKYQWIFFDADETLFSFNAFAGLQKLFADNGLKFNEQDFTQYEKVNKPLWVKYQNAEISAEQIQTIRFEPWEQKLGKSAVEINQDYMLALADLCKPLDGVIETIHTLEKQAKLAIITNGFTALQHLRLQRTGLAQYFQFITISQELGIAKPDARIFEHSLQQADIEDKSQVLMVGDNLHSDILGGKNAGLDTCWLSYDKANDSDIAPTYSIKKFNELLDVVAA</sequence>
<reference evidence="1 2" key="1">
    <citation type="submission" date="2016-10" db="EMBL/GenBank/DDBJ databases">
        <authorList>
            <person name="Varghese N."/>
            <person name="Submissions S."/>
        </authorList>
    </citation>
    <scope>NUCLEOTIDE SEQUENCE [LARGE SCALE GENOMIC DNA]</scope>
    <source>
        <strain evidence="1 2">DSM 22022</strain>
    </source>
</reference>
<dbReference type="Pfam" id="PF00702">
    <property type="entry name" value="Hydrolase"/>
    <property type="match status" value="1"/>
</dbReference>
<dbReference type="NCBIfam" id="TIGR01509">
    <property type="entry name" value="HAD-SF-IA-v3"/>
    <property type="match status" value="1"/>
</dbReference>
<dbReference type="NCBIfam" id="TIGR01549">
    <property type="entry name" value="HAD-SF-IA-v1"/>
    <property type="match status" value="1"/>
</dbReference>
<dbReference type="Proteomes" id="UP000199588">
    <property type="component" value="Unassembled WGS sequence"/>
</dbReference>
<dbReference type="InterPro" id="IPR011951">
    <property type="entry name" value="HAD-SF_hydro_IA_YjjG/PynA"/>
</dbReference>
<evidence type="ECO:0000313" key="2">
    <source>
        <dbReference type="Proteomes" id="UP000199588"/>
    </source>
</evidence>
<dbReference type="InterPro" id="IPR052550">
    <property type="entry name" value="Pyrimidine_5'-ntase_YjjG"/>
</dbReference>
<dbReference type="InterPro" id="IPR023214">
    <property type="entry name" value="HAD_sf"/>
</dbReference>
<dbReference type="Gene3D" id="1.10.150.240">
    <property type="entry name" value="Putative phosphatase, domain 2"/>
    <property type="match status" value="1"/>
</dbReference>
<dbReference type="PANTHER" id="PTHR47478:SF1">
    <property type="entry name" value="PYRIMIDINE 5'-NUCLEOTIDASE YJJG"/>
    <property type="match status" value="1"/>
</dbReference>
<dbReference type="SUPFAM" id="SSF56784">
    <property type="entry name" value="HAD-like"/>
    <property type="match status" value="1"/>
</dbReference>
<protein>
    <submittedName>
        <fullName evidence="1">5'-nucleotidase</fullName>
    </submittedName>
</protein>
<gene>
    <name evidence="1" type="ORF">SAMN02910354_01737</name>
</gene>
<dbReference type="SFLD" id="SFLDG01129">
    <property type="entry name" value="C1.5:_HAD__Beta-PGM__Phosphata"/>
    <property type="match status" value="1"/>
</dbReference>
<dbReference type="RefSeq" id="WP_090656171.1">
    <property type="nucleotide sequence ID" value="NZ_CP015031.1"/>
</dbReference>
<dbReference type="NCBIfam" id="NF006976">
    <property type="entry name" value="PRK09449.1"/>
    <property type="match status" value="1"/>
</dbReference>
<keyword evidence="2" id="KW-1185">Reference proteome</keyword>
<proteinExistence type="predicted"/>
<dbReference type="InterPro" id="IPR036412">
    <property type="entry name" value="HAD-like_sf"/>
</dbReference>
<dbReference type="InterPro" id="IPR006439">
    <property type="entry name" value="HAD-SF_hydro_IA"/>
</dbReference>
<dbReference type="PRINTS" id="PR00413">
    <property type="entry name" value="HADHALOGNASE"/>
</dbReference>
<dbReference type="PANTHER" id="PTHR47478">
    <property type="match status" value="1"/>
</dbReference>
<dbReference type="Gene3D" id="3.40.50.1000">
    <property type="entry name" value="HAD superfamily/HAD-like"/>
    <property type="match status" value="1"/>
</dbReference>
<dbReference type="NCBIfam" id="TIGR02254">
    <property type="entry name" value="YjjG_YfnB"/>
    <property type="match status" value="1"/>
</dbReference>
<dbReference type="SFLD" id="SFLDS00003">
    <property type="entry name" value="Haloacid_Dehalogenase"/>
    <property type="match status" value="1"/>
</dbReference>
<dbReference type="EMBL" id="FMUQ01000014">
    <property type="protein sequence ID" value="SCY17730.1"/>
    <property type="molecule type" value="Genomic_DNA"/>
</dbReference>
<evidence type="ECO:0000313" key="1">
    <source>
        <dbReference type="EMBL" id="SCY17730.1"/>
    </source>
</evidence>
<organism evidence="1 2">
    <name type="scientific">Basfia succiniciproducens</name>
    <dbReference type="NCBI Taxonomy" id="653940"/>
    <lineage>
        <taxon>Bacteria</taxon>
        <taxon>Pseudomonadati</taxon>
        <taxon>Pseudomonadota</taxon>
        <taxon>Gammaproteobacteria</taxon>
        <taxon>Pasteurellales</taxon>
        <taxon>Pasteurellaceae</taxon>
        <taxon>Basfia</taxon>
    </lineage>
</organism>
<dbReference type="InterPro" id="IPR023198">
    <property type="entry name" value="PGP-like_dom2"/>
</dbReference>